<dbReference type="EMBL" id="NBBJ01000001">
    <property type="protein sequence ID" value="OWK32338.1"/>
    <property type="molecule type" value="Genomic_DNA"/>
</dbReference>
<evidence type="ECO:0000313" key="2">
    <source>
        <dbReference type="EMBL" id="OWK32338.1"/>
    </source>
</evidence>
<proteinExistence type="predicted"/>
<organism evidence="2 3">
    <name type="scientific">Sphingomonas mucosissima</name>
    <dbReference type="NCBI Taxonomy" id="370959"/>
    <lineage>
        <taxon>Bacteria</taxon>
        <taxon>Pseudomonadati</taxon>
        <taxon>Pseudomonadota</taxon>
        <taxon>Alphaproteobacteria</taxon>
        <taxon>Sphingomonadales</taxon>
        <taxon>Sphingomonadaceae</taxon>
        <taxon>Sphingomonas</taxon>
    </lineage>
</organism>
<feature type="compositionally biased region" description="Pro residues" evidence="1">
    <location>
        <begin position="143"/>
        <end position="167"/>
    </location>
</feature>
<comment type="caution">
    <text evidence="2">The sequence shown here is derived from an EMBL/GenBank/DDBJ whole genome shotgun (WGS) entry which is preliminary data.</text>
</comment>
<dbReference type="Proteomes" id="UP000197783">
    <property type="component" value="Unassembled WGS sequence"/>
</dbReference>
<dbReference type="AlphaFoldDB" id="A0A245ZRF4"/>
<protein>
    <submittedName>
        <fullName evidence="2">Uncharacterized protein</fullName>
    </submittedName>
</protein>
<accession>A0A245ZRF4</accession>
<feature type="compositionally biased region" description="Low complexity" evidence="1">
    <location>
        <begin position="168"/>
        <end position="180"/>
    </location>
</feature>
<evidence type="ECO:0000313" key="3">
    <source>
        <dbReference type="Proteomes" id="UP000197783"/>
    </source>
</evidence>
<feature type="compositionally biased region" description="Polar residues" evidence="1">
    <location>
        <begin position="121"/>
        <end position="132"/>
    </location>
</feature>
<keyword evidence="3" id="KW-1185">Reference proteome</keyword>
<feature type="region of interest" description="Disordered" evidence="1">
    <location>
        <begin position="110"/>
        <end position="180"/>
    </location>
</feature>
<evidence type="ECO:0000256" key="1">
    <source>
        <dbReference type="SAM" id="MobiDB-lite"/>
    </source>
</evidence>
<sequence length="385" mass="40718">MPVRSMSDDEAEALRIVWSRGYDAAAEAKAALEDVAGRPLDISPNFARMIIGAQEHYDLGELPGLKQNVETAEQLAWKQDVAKILQSLGLAENDVDRALAILRGVPSGAALVPDSVPLEQEPSSTSMSTPATETVMAEAPSTVPTPAPTQAPAPFPVLTPEPRPAQSPMPATASPPAAAQTAPSILNAYPEPAATLPTGTIEPVGTAEAQERTGSTAIISTLIFDTAPPAASPRIIGSESLVTPPLDAFPVAKPVETPVPAPARGTATSQIMSTSADQAYLRIAEQEGKSARRTLLALVGLPSDVTDEARICQSVFEAHQNKVSGRYVLQLHSAASTRQAVVFLDRLESVHSRKVYERLRSDGAYRAKLRSENHVVPEPDDPDVT</sequence>
<gene>
    <name evidence="2" type="ORF">SPMU_06610</name>
</gene>
<name>A0A245ZRF4_9SPHN</name>
<reference evidence="2 3" key="1">
    <citation type="submission" date="2017-03" db="EMBL/GenBank/DDBJ databases">
        <title>Genome sequence of Sphingomonas mucosissima DSM 17494.</title>
        <authorList>
            <person name="Poehlein A."/>
            <person name="Wuebbeler J.H."/>
            <person name="Steinbuechel A."/>
            <person name="Daniel R."/>
        </authorList>
    </citation>
    <scope>NUCLEOTIDE SEQUENCE [LARGE SCALE GENOMIC DNA]</scope>
    <source>
        <strain evidence="2 3">DSM 17494</strain>
    </source>
</reference>